<dbReference type="PANTHER" id="PTHR30548:SF1">
    <property type="entry name" value="DEHYDRATASE SUBUNIT MJ0007-RELATED"/>
    <property type="match status" value="1"/>
</dbReference>
<comment type="caution">
    <text evidence="2">The sequence shown here is derived from an EMBL/GenBank/DDBJ whole genome shotgun (WGS) entry which is preliminary data.</text>
</comment>
<gene>
    <name evidence="2" type="ORF">FBR43_12985</name>
</gene>
<evidence type="ECO:0000256" key="1">
    <source>
        <dbReference type="ARBA" id="ARBA00005806"/>
    </source>
</evidence>
<dbReference type="Proteomes" id="UP000309138">
    <property type="component" value="Unassembled WGS sequence"/>
</dbReference>
<dbReference type="Pfam" id="PF06050">
    <property type="entry name" value="HGD-D"/>
    <property type="match status" value="1"/>
</dbReference>
<evidence type="ECO:0000313" key="3">
    <source>
        <dbReference type="Proteomes" id="UP000309138"/>
    </source>
</evidence>
<evidence type="ECO:0000313" key="2">
    <source>
        <dbReference type="EMBL" id="TKD51568.1"/>
    </source>
</evidence>
<reference evidence="2 3" key="1">
    <citation type="submission" date="2019-04" db="EMBL/GenBank/DDBJ databases">
        <authorList>
            <person name="Yang Y."/>
            <person name="Wei D."/>
        </authorList>
    </citation>
    <scope>NUCLEOTIDE SEQUENCE [LARGE SCALE GENOMIC DNA]</scope>
    <source>
        <strain evidence="2 3">L-1-4w-11</strain>
    </source>
</reference>
<dbReference type="PANTHER" id="PTHR30548">
    <property type="entry name" value="2-HYDROXYGLUTARYL-COA DEHYDRATASE, D-COMPONENT-RELATED"/>
    <property type="match status" value="1"/>
</dbReference>
<keyword evidence="3" id="KW-1185">Reference proteome</keyword>
<dbReference type="AlphaFoldDB" id="A0A4V5PYL9"/>
<dbReference type="InterPro" id="IPR010327">
    <property type="entry name" value="FldB/FldC_alpha/beta"/>
</dbReference>
<dbReference type="RefSeq" id="WP_136943504.1">
    <property type="nucleotide sequence ID" value="NZ_SWKR01000002.1"/>
</dbReference>
<sequence>MTDPQDKMVATVAAQAHQKATQARFREEVIEGGGDYVIADAVTPHEIFHTMDIPVISLAWYSAVIAAKRLSPYYFDLMDRLGYHDGLPRYGSLPFMTTLDGDPERAPYGGLPRPMLILERLRGDVGQKIGEQWAGAFDGVPLVALDSSSVSELRSGWHKRAQHDWEELYETPRLDFQTEQLRDLIAVTETLSHRTFDAAEFRAVMHRVNRAGELVDRAKRIIARTRPAPVALPEQLTNIMAATWSRGSQWAIDHLEAYCAELEARAAAGVAACPNERVRLLWVNNGLWFNTGFYRAFEERYGAVFVWSMYSNFFSDGYRKYFDDGVDPLRALAARHISMNEQLHLPGWMSEWIIEQARDYQCDAAVMLVPVGDRLAAFGTKLCAMALERAGIPVLTLTASMVDARLWDNDAMIAKVGQFLEDRVLT</sequence>
<protein>
    <submittedName>
        <fullName evidence="2">2-hydroxyacyl-CoA dehydratase</fullName>
    </submittedName>
</protein>
<dbReference type="EMBL" id="SWKR01000002">
    <property type="protein sequence ID" value="TKD51568.1"/>
    <property type="molecule type" value="Genomic_DNA"/>
</dbReference>
<organism evidence="2 3">
    <name type="scientific">Sphingomonas baiyangensis</name>
    <dbReference type="NCBI Taxonomy" id="2572576"/>
    <lineage>
        <taxon>Bacteria</taxon>
        <taxon>Pseudomonadati</taxon>
        <taxon>Pseudomonadota</taxon>
        <taxon>Alphaproteobacteria</taxon>
        <taxon>Sphingomonadales</taxon>
        <taxon>Sphingomonadaceae</taxon>
        <taxon>Sphingomonas</taxon>
    </lineage>
</organism>
<name>A0A4V5PYL9_9SPHN</name>
<dbReference type="Gene3D" id="3.40.50.11900">
    <property type="match status" value="1"/>
</dbReference>
<proteinExistence type="inferred from homology"/>
<dbReference type="OrthoDB" id="3175226at2"/>
<comment type="similarity">
    <text evidence="1">Belongs to the FldB/FldC dehydratase alpha/beta subunit family.</text>
</comment>
<accession>A0A4V5PYL9</accession>